<feature type="compositionally biased region" description="Basic and acidic residues" evidence="1">
    <location>
        <begin position="8"/>
        <end position="19"/>
    </location>
</feature>
<feature type="region of interest" description="Disordered" evidence="1">
    <location>
        <begin position="1"/>
        <end position="22"/>
    </location>
</feature>
<dbReference type="EMBL" id="BPLR01017621">
    <property type="protein sequence ID" value="GIY93082.1"/>
    <property type="molecule type" value="Genomic_DNA"/>
</dbReference>
<keyword evidence="3" id="KW-1185">Reference proteome</keyword>
<evidence type="ECO:0000313" key="3">
    <source>
        <dbReference type="Proteomes" id="UP001054945"/>
    </source>
</evidence>
<evidence type="ECO:0000256" key="1">
    <source>
        <dbReference type="SAM" id="MobiDB-lite"/>
    </source>
</evidence>
<dbReference type="AlphaFoldDB" id="A0AAV4XD25"/>
<proteinExistence type="predicted"/>
<sequence length="80" mass="9493">MDGTVVSRGRDPFPSESSRRHSNCKWRCKPFSLYINCETRTLWDFGRFALIYADQDQRGSGGWERLLLDRDRYAYPQENI</sequence>
<dbReference type="Proteomes" id="UP001054945">
    <property type="component" value="Unassembled WGS sequence"/>
</dbReference>
<organism evidence="2 3">
    <name type="scientific">Caerostris extrusa</name>
    <name type="common">Bark spider</name>
    <name type="synonym">Caerostris bankana</name>
    <dbReference type="NCBI Taxonomy" id="172846"/>
    <lineage>
        <taxon>Eukaryota</taxon>
        <taxon>Metazoa</taxon>
        <taxon>Ecdysozoa</taxon>
        <taxon>Arthropoda</taxon>
        <taxon>Chelicerata</taxon>
        <taxon>Arachnida</taxon>
        <taxon>Araneae</taxon>
        <taxon>Araneomorphae</taxon>
        <taxon>Entelegynae</taxon>
        <taxon>Araneoidea</taxon>
        <taxon>Araneidae</taxon>
        <taxon>Caerostris</taxon>
    </lineage>
</organism>
<accession>A0AAV4XD25</accession>
<reference evidence="2 3" key="1">
    <citation type="submission" date="2021-06" db="EMBL/GenBank/DDBJ databases">
        <title>Caerostris extrusa draft genome.</title>
        <authorList>
            <person name="Kono N."/>
            <person name="Arakawa K."/>
        </authorList>
    </citation>
    <scope>NUCLEOTIDE SEQUENCE [LARGE SCALE GENOMIC DNA]</scope>
</reference>
<protein>
    <submittedName>
        <fullName evidence="2">Uncharacterized protein</fullName>
    </submittedName>
</protein>
<gene>
    <name evidence="2" type="ORF">CEXT_754821</name>
</gene>
<name>A0AAV4XD25_CAEEX</name>
<comment type="caution">
    <text evidence="2">The sequence shown here is derived from an EMBL/GenBank/DDBJ whole genome shotgun (WGS) entry which is preliminary data.</text>
</comment>
<evidence type="ECO:0000313" key="2">
    <source>
        <dbReference type="EMBL" id="GIY93082.1"/>
    </source>
</evidence>